<dbReference type="InterPro" id="IPR000551">
    <property type="entry name" value="MerR-type_HTH_dom"/>
</dbReference>
<accession>A0A916YC51</accession>
<reference evidence="3" key="1">
    <citation type="journal article" date="2014" name="Int. J. Syst. Evol. Microbiol.">
        <title>Complete genome sequence of Corynebacterium casei LMG S-19264T (=DSM 44701T), isolated from a smear-ripened cheese.</title>
        <authorList>
            <consortium name="US DOE Joint Genome Institute (JGI-PGF)"/>
            <person name="Walter F."/>
            <person name="Albersmeier A."/>
            <person name="Kalinowski J."/>
            <person name="Ruckert C."/>
        </authorList>
    </citation>
    <scope>NUCLEOTIDE SEQUENCE</scope>
    <source>
        <strain evidence="3">CGMCC 1.15152</strain>
    </source>
</reference>
<dbReference type="PROSITE" id="PS50937">
    <property type="entry name" value="HTH_MERR_2"/>
    <property type="match status" value="1"/>
</dbReference>
<dbReference type="SMART" id="SM00422">
    <property type="entry name" value="HTH_MERR"/>
    <property type="match status" value="1"/>
</dbReference>
<reference evidence="3" key="2">
    <citation type="submission" date="2020-09" db="EMBL/GenBank/DDBJ databases">
        <authorList>
            <person name="Sun Q."/>
            <person name="Zhou Y."/>
        </authorList>
    </citation>
    <scope>NUCLEOTIDE SEQUENCE</scope>
    <source>
        <strain evidence="3">CGMCC 1.15152</strain>
    </source>
</reference>
<dbReference type="PANTHER" id="PTHR30204">
    <property type="entry name" value="REDOX-CYCLING DRUG-SENSING TRANSCRIPTIONAL ACTIVATOR SOXR"/>
    <property type="match status" value="1"/>
</dbReference>
<evidence type="ECO:0000313" key="3">
    <source>
        <dbReference type="EMBL" id="GGD38373.1"/>
    </source>
</evidence>
<dbReference type="PANTHER" id="PTHR30204:SF97">
    <property type="entry name" value="MERR FAMILY REGULATORY PROTEIN"/>
    <property type="match status" value="1"/>
</dbReference>
<feature type="domain" description="HTH merR-type" evidence="2">
    <location>
        <begin position="1"/>
        <end position="69"/>
    </location>
</feature>
<dbReference type="InterPro" id="IPR047057">
    <property type="entry name" value="MerR_fam"/>
</dbReference>
<dbReference type="Proteomes" id="UP000633205">
    <property type="component" value="Unassembled WGS sequence"/>
</dbReference>
<dbReference type="PRINTS" id="PR00040">
    <property type="entry name" value="HTHMERR"/>
</dbReference>
<comment type="caution">
    <text evidence="3">The sequence shown here is derived from an EMBL/GenBank/DDBJ whole genome shotgun (WGS) entry which is preliminary data.</text>
</comment>
<evidence type="ECO:0000259" key="2">
    <source>
        <dbReference type="PROSITE" id="PS50937"/>
    </source>
</evidence>
<keyword evidence="4" id="KW-1185">Reference proteome</keyword>
<dbReference type="InterPro" id="IPR009061">
    <property type="entry name" value="DNA-bd_dom_put_sf"/>
</dbReference>
<evidence type="ECO:0000313" key="4">
    <source>
        <dbReference type="Proteomes" id="UP000633205"/>
    </source>
</evidence>
<dbReference type="GO" id="GO:0003677">
    <property type="term" value="F:DNA binding"/>
    <property type="evidence" value="ECO:0007669"/>
    <property type="project" value="UniProtKB-KW"/>
</dbReference>
<dbReference type="GO" id="GO:0003700">
    <property type="term" value="F:DNA-binding transcription factor activity"/>
    <property type="evidence" value="ECO:0007669"/>
    <property type="project" value="InterPro"/>
</dbReference>
<name>A0A916YC51_9MICO</name>
<proteinExistence type="predicted"/>
<dbReference type="SUPFAM" id="SSF46955">
    <property type="entry name" value="Putative DNA-binding domain"/>
    <property type="match status" value="1"/>
</dbReference>
<keyword evidence="1" id="KW-0238">DNA-binding</keyword>
<dbReference type="Pfam" id="PF13411">
    <property type="entry name" value="MerR_1"/>
    <property type="match status" value="1"/>
</dbReference>
<sequence>MMRIGELSRRTGASVRSLRYYEDCGLIEAGRSASGQRHYDESAVERVALVRQLLTAGLGTTAIADVLPCMAQPESQTSKLTERLIAERDRIDDEIAQRVTTRAALDEIIGAAPAHDR</sequence>
<organism evidence="3 4">
    <name type="scientific">Microbacterium faecale</name>
    <dbReference type="NCBI Taxonomy" id="1804630"/>
    <lineage>
        <taxon>Bacteria</taxon>
        <taxon>Bacillati</taxon>
        <taxon>Actinomycetota</taxon>
        <taxon>Actinomycetes</taxon>
        <taxon>Micrococcales</taxon>
        <taxon>Microbacteriaceae</taxon>
        <taxon>Microbacterium</taxon>
    </lineage>
</organism>
<evidence type="ECO:0000256" key="1">
    <source>
        <dbReference type="ARBA" id="ARBA00023125"/>
    </source>
</evidence>
<dbReference type="Gene3D" id="1.10.1660.10">
    <property type="match status" value="1"/>
</dbReference>
<dbReference type="AlphaFoldDB" id="A0A916YC51"/>
<gene>
    <name evidence="3" type="ORF">GCM10010915_18980</name>
</gene>
<protein>
    <submittedName>
        <fullName evidence="3">MerR family transcriptional regulator</fullName>
    </submittedName>
</protein>
<dbReference type="EMBL" id="BMHO01000001">
    <property type="protein sequence ID" value="GGD38373.1"/>
    <property type="molecule type" value="Genomic_DNA"/>
</dbReference>